<evidence type="ECO:0000256" key="2">
    <source>
        <dbReference type="ARBA" id="ARBA00022490"/>
    </source>
</evidence>
<dbReference type="CDD" id="cd09972">
    <property type="entry name" value="LOTUS_TDRD_OSKAR"/>
    <property type="match status" value="1"/>
</dbReference>
<dbReference type="Gene3D" id="2.30.30.140">
    <property type="match status" value="1"/>
</dbReference>
<evidence type="ECO:0008006" key="9">
    <source>
        <dbReference type="Google" id="ProtNLM"/>
    </source>
</evidence>
<evidence type="ECO:0000313" key="7">
    <source>
        <dbReference type="EMBL" id="CAL1285476.1"/>
    </source>
</evidence>
<dbReference type="InterPro" id="IPR041966">
    <property type="entry name" value="LOTUS-like"/>
</dbReference>
<keyword evidence="2" id="KW-0963">Cytoplasm</keyword>
<dbReference type="InterPro" id="IPR025605">
    <property type="entry name" value="OST-HTH/LOTUS_dom"/>
</dbReference>
<evidence type="ECO:0000259" key="5">
    <source>
        <dbReference type="PROSITE" id="PS50304"/>
    </source>
</evidence>
<organism evidence="7 8">
    <name type="scientific">Larinioides sclopetarius</name>
    <dbReference type="NCBI Taxonomy" id="280406"/>
    <lineage>
        <taxon>Eukaryota</taxon>
        <taxon>Metazoa</taxon>
        <taxon>Ecdysozoa</taxon>
        <taxon>Arthropoda</taxon>
        <taxon>Chelicerata</taxon>
        <taxon>Arachnida</taxon>
        <taxon>Araneae</taxon>
        <taxon>Araneomorphae</taxon>
        <taxon>Entelegynae</taxon>
        <taxon>Araneoidea</taxon>
        <taxon>Araneidae</taxon>
        <taxon>Larinioides</taxon>
    </lineage>
</organism>
<dbReference type="PANTHER" id="PTHR22948">
    <property type="entry name" value="TUDOR DOMAIN CONTAINING PROTEIN"/>
    <property type="match status" value="1"/>
</dbReference>
<dbReference type="Gene3D" id="2.40.50.90">
    <property type="match status" value="1"/>
</dbReference>
<dbReference type="InterPro" id="IPR050621">
    <property type="entry name" value="Tudor_domain_containing"/>
</dbReference>
<dbReference type="InterPro" id="IPR035437">
    <property type="entry name" value="SNase_OB-fold_sf"/>
</dbReference>
<dbReference type="GO" id="GO:0005737">
    <property type="term" value="C:cytoplasm"/>
    <property type="evidence" value="ECO:0007669"/>
    <property type="project" value="UniProtKB-SubCell"/>
</dbReference>
<accession>A0AAV2ANI3</accession>
<dbReference type="Gene3D" id="3.30.420.610">
    <property type="entry name" value="LOTUS domain-like"/>
    <property type="match status" value="2"/>
</dbReference>
<feature type="domain" description="HTH OST-type" evidence="6">
    <location>
        <begin position="6"/>
        <end position="79"/>
    </location>
</feature>
<protein>
    <recommendedName>
        <fullName evidence="9">Tudor domain-containing protein 5</fullName>
    </recommendedName>
</protein>
<keyword evidence="3" id="KW-0677">Repeat</keyword>
<feature type="domain" description="Tudor" evidence="5">
    <location>
        <begin position="347"/>
        <end position="406"/>
    </location>
</feature>
<name>A0AAV2ANI3_9ARAC</name>
<dbReference type="InterPro" id="IPR002999">
    <property type="entry name" value="Tudor"/>
</dbReference>
<dbReference type="Pfam" id="PF00567">
    <property type="entry name" value="TUDOR"/>
    <property type="match status" value="1"/>
</dbReference>
<sequence length="832" mass="95925">MNESDEYETAKKEIRSLLITFKNGCSLFEFKKQYELMMGRELPFTQFHFRNEVDFLLSMPDAVQINSTTGKDYYLNVVADQSTKHIQKLVNKQKSSKQKIVCRRGPLLSKAPPPGFHNSYSLLPRLQTEARMKRQLPSSIIHEVIDLIRKYDDGVNLQDFLKRYRCCYGKELPFTVYGFYTLEGFLRAITQLHFRQIDNDIYVFYSSQREDNYPRSLETDTISRNKSEKVQFNLKQNYGHFKRKMDCLDDFDLNLGKNLEAFASSENRNELLPSRAVHPLNEYTQQRLPTRLVAGSFFPAYVANILNPGHMYIQLGDEEQALSNMNHALENFYTDSESRAFVMKEVHIISGSIGVAQWPLDMHWYRIKVMSLFLDDSVKVFFVDYGTMDIISKTLLRYIRADFISFPAQAMKASLAYVKPPRGFNTWSRTATDRVLELTLDESVKAKVEDIVDDVLSVILCNQNGIYINGVLLDENLAQSTSVNGNFPNPVEFSDMASASNDTVCELKPAISSLSVEAGQCLSSINQTSQNLYEEPSSCMSKPYDIASTSATPPIRCPKLQIAETGPSLHETPNTLNEAANNFSSSSPSNNSIEVFDDDTDAFFEEFYQKVSLVTKRYVKRIKTDDGYVFHILIYKTEPYVSYGDISHLIWSNKDAEFLQQRLQNSGLFLANVLIWEDENENMFNQIKRFYIKGLKIWNYRTCLLIFSLTNLVEILNIFGHPSIELRAKIIRELSSFNHNHPTWKELSEVEFPDKEEEFVDNTDDDKLNRLCLFDLKIMKQNINIRCQRLQLQQSGSPESKSDEEQKLQLLHEKILKRMEEIEHICSTFSGG</sequence>
<gene>
    <name evidence="7" type="ORF">LARSCL_LOCUS13729</name>
</gene>
<evidence type="ECO:0000256" key="3">
    <source>
        <dbReference type="ARBA" id="ARBA00022737"/>
    </source>
</evidence>
<dbReference type="PROSITE" id="PS50304">
    <property type="entry name" value="TUDOR"/>
    <property type="match status" value="1"/>
</dbReference>
<comment type="caution">
    <text evidence="7">The sequence shown here is derived from an EMBL/GenBank/DDBJ whole genome shotgun (WGS) entry which is preliminary data.</text>
</comment>
<evidence type="ECO:0000256" key="1">
    <source>
        <dbReference type="ARBA" id="ARBA00004496"/>
    </source>
</evidence>
<dbReference type="SUPFAM" id="SSF63748">
    <property type="entry name" value="Tudor/PWWP/MBT"/>
    <property type="match status" value="1"/>
</dbReference>
<dbReference type="Pfam" id="PF12872">
    <property type="entry name" value="OST-HTH"/>
    <property type="match status" value="2"/>
</dbReference>
<feature type="domain" description="HTH OST-type" evidence="6">
    <location>
        <begin position="136"/>
        <end position="208"/>
    </location>
</feature>
<proteinExistence type="predicted"/>
<dbReference type="PANTHER" id="PTHR22948:SF76">
    <property type="entry name" value="FI20010P1-RELATED"/>
    <property type="match status" value="1"/>
</dbReference>
<reference evidence="7 8" key="1">
    <citation type="submission" date="2024-04" db="EMBL/GenBank/DDBJ databases">
        <authorList>
            <person name="Rising A."/>
            <person name="Reimegard J."/>
            <person name="Sonavane S."/>
            <person name="Akerstrom W."/>
            <person name="Nylinder S."/>
            <person name="Hedman E."/>
            <person name="Kallberg Y."/>
        </authorList>
    </citation>
    <scope>NUCLEOTIDE SEQUENCE [LARGE SCALE GENOMIC DNA]</scope>
</reference>
<dbReference type="GO" id="GO:0030154">
    <property type="term" value="P:cell differentiation"/>
    <property type="evidence" value="ECO:0007669"/>
    <property type="project" value="UniProtKB-ARBA"/>
</dbReference>
<keyword evidence="4" id="KW-0744">Spermatogenesis</keyword>
<keyword evidence="4" id="KW-0221">Differentiation</keyword>
<dbReference type="CDD" id="cd08824">
    <property type="entry name" value="LOTUS"/>
    <property type="match status" value="1"/>
</dbReference>
<evidence type="ECO:0000259" key="6">
    <source>
        <dbReference type="PROSITE" id="PS51644"/>
    </source>
</evidence>
<dbReference type="Proteomes" id="UP001497382">
    <property type="component" value="Unassembled WGS sequence"/>
</dbReference>
<dbReference type="AlphaFoldDB" id="A0AAV2ANI3"/>
<evidence type="ECO:0000313" key="8">
    <source>
        <dbReference type="Proteomes" id="UP001497382"/>
    </source>
</evidence>
<dbReference type="EMBL" id="CAXIEN010000191">
    <property type="protein sequence ID" value="CAL1285476.1"/>
    <property type="molecule type" value="Genomic_DNA"/>
</dbReference>
<comment type="subcellular location">
    <subcellularLocation>
        <location evidence="1">Cytoplasm</location>
    </subcellularLocation>
</comment>
<dbReference type="GO" id="GO:0007283">
    <property type="term" value="P:spermatogenesis"/>
    <property type="evidence" value="ECO:0007669"/>
    <property type="project" value="UniProtKB-KW"/>
</dbReference>
<keyword evidence="8" id="KW-1185">Reference proteome</keyword>
<evidence type="ECO:0000256" key="4">
    <source>
        <dbReference type="ARBA" id="ARBA00022871"/>
    </source>
</evidence>
<dbReference type="PROSITE" id="PS51644">
    <property type="entry name" value="HTH_OST"/>
    <property type="match status" value="2"/>
</dbReference>